<evidence type="ECO:0000256" key="1">
    <source>
        <dbReference type="SAM" id="MobiDB-lite"/>
    </source>
</evidence>
<name>A0A2T0ABT7_RHOTO</name>
<evidence type="ECO:0000313" key="3">
    <source>
        <dbReference type="Proteomes" id="UP000239560"/>
    </source>
</evidence>
<organism evidence="2 3">
    <name type="scientific">Rhodotorula toruloides</name>
    <name type="common">Yeast</name>
    <name type="synonym">Rhodosporidium toruloides</name>
    <dbReference type="NCBI Taxonomy" id="5286"/>
    <lineage>
        <taxon>Eukaryota</taxon>
        <taxon>Fungi</taxon>
        <taxon>Dikarya</taxon>
        <taxon>Basidiomycota</taxon>
        <taxon>Pucciniomycotina</taxon>
        <taxon>Microbotryomycetes</taxon>
        <taxon>Sporidiobolales</taxon>
        <taxon>Sporidiobolaceae</taxon>
        <taxon>Rhodotorula</taxon>
    </lineage>
</organism>
<reference evidence="2 3" key="1">
    <citation type="journal article" date="2018" name="Elife">
        <title>Functional genomics of lipid metabolism in the oleaginous yeast Rhodosporidium toruloides.</title>
        <authorList>
            <person name="Coradetti S.T."/>
            <person name="Pinel D."/>
            <person name="Geiselman G."/>
            <person name="Ito M."/>
            <person name="Mondo S."/>
            <person name="Reilly M.C."/>
            <person name="Cheng Y.F."/>
            <person name="Bauer S."/>
            <person name="Grigoriev I."/>
            <person name="Gladden J.M."/>
            <person name="Simmons B.A."/>
            <person name="Brem R."/>
            <person name="Arkin A.P."/>
            <person name="Skerker J.M."/>
        </authorList>
    </citation>
    <scope>NUCLEOTIDE SEQUENCE [LARGE SCALE GENOMIC DNA]</scope>
    <source>
        <strain evidence="2 3">NBRC 0880</strain>
    </source>
</reference>
<feature type="region of interest" description="Disordered" evidence="1">
    <location>
        <begin position="119"/>
        <end position="165"/>
    </location>
</feature>
<protein>
    <submittedName>
        <fullName evidence="2">Uncharacterized protein</fullName>
    </submittedName>
</protein>
<proteinExistence type="predicted"/>
<evidence type="ECO:0000313" key="2">
    <source>
        <dbReference type="EMBL" id="PRQ75471.1"/>
    </source>
</evidence>
<gene>
    <name evidence="2" type="ORF">AAT19DRAFT_13528</name>
</gene>
<dbReference type="AlphaFoldDB" id="A0A2T0ABT7"/>
<dbReference type="EMBL" id="LCTV02000004">
    <property type="protein sequence ID" value="PRQ75471.1"/>
    <property type="molecule type" value="Genomic_DNA"/>
</dbReference>
<sequence length="174" mass="19363">MRVSSATNRRRRRRGGVVARFAGLAFGQDERRCDVVEYRFDSLNLLLRRFDLALPLPPPLFLLAVFRVTVREVCRVCRLAVFQLALFVLDCHAAEERIEWCWGGESDKALSEVTAHESGREAKPTYAASRQAISNRSHAQSTSTPRPPSSHPDLTPPTSAATSRADRVLGCALT</sequence>
<feature type="compositionally biased region" description="Polar residues" evidence="1">
    <location>
        <begin position="131"/>
        <end position="140"/>
    </location>
</feature>
<comment type="caution">
    <text evidence="2">The sequence shown here is derived from an EMBL/GenBank/DDBJ whole genome shotgun (WGS) entry which is preliminary data.</text>
</comment>
<accession>A0A2T0ABT7</accession>
<dbReference type="Proteomes" id="UP000239560">
    <property type="component" value="Unassembled WGS sequence"/>
</dbReference>